<dbReference type="GeneID" id="20342565"/>
<dbReference type="EnsemblFungi" id="EJT82133">
    <property type="protein sequence ID" value="EJT82133"/>
    <property type="gene ID" value="GGTG_02107"/>
</dbReference>
<gene>
    <name evidence="2" type="primary">20342565</name>
    <name evidence="1" type="ORF">GGTG_02107</name>
</gene>
<evidence type="ECO:0000313" key="2">
    <source>
        <dbReference type="EnsemblFungi" id="EJT82133"/>
    </source>
</evidence>
<reference evidence="3" key="1">
    <citation type="submission" date="2010-07" db="EMBL/GenBank/DDBJ databases">
        <title>The genome sequence of Gaeumannomyces graminis var. tritici strain R3-111a-1.</title>
        <authorList>
            <consortium name="The Broad Institute Genome Sequencing Platform"/>
            <person name="Ma L.-J."/>
            <person name="Dead R."/>
            <person name="Young S."/>
            <person name="Zeng Q."/>
            <person name="Koehrsen M."/>
            <person name="Alvarado L."/>
            <person name="Berlin A."/>
            <person name="Chapman S.B."/>
            <person name="Chen Z."/>
            <person name="Freedman E."/>
            <person name="Gellesch M."/>
            <person name="Goldberg J."/>
            <person name="Griggs A."/>
            <person name="Gujja S."/>
            <person name="Heilman E.R."/>
            <person name="Heiman D."/>
            <person name="Hepburn T."/>
            <person name="Howarth C."/>
            <person name="Jen D."/>
            <person name="Larson L."/>
            <person name="Mehta T."/>
            <person name="Neiman D."/>
            <person name="Pearson M."/>
            <person name="Roberts A."/>
            <person name="Saif S."/>
            <person name="Shea T."/>
            <person name="Shenoy N."/>
            <person name="Sisk P."/>
            <person name="Stolte C."/>
            <person name="Sykes S."/>
            <person name="Walk T."/>
            <person name="White J."/>
            <person name="Yandava C."/>
            <person name="Haas B."/>
            <person name="Nusbaum C."/>
            <person name="Birren B."/>
        </authorList>
    </citation>
    <scope>NUCLEOTIDE SEQUENCE [LARGE SCALE GENOMIC DNA]</scope>
    <source>
        <strain evidence="3">R3-111a-1</strain>
    </source>
</reference>
<keyword evidence="3" id="KW-1185">Reference proteome</keyword>
<name>J3NLF8_GAET3</name>
<evidence type="ECO:0000313" key="1">
    <source>
        <dbReference type="EMBL" id="EJT82133.1"/>
    </source>
</evidence>
<reference evidence="2" key="4">
    <citation type="journal article" date="2015" name="G3 (Bethesda)">
        <title>Genome sequences of three phytopathogenic species of the Magnaporthaceae family of fungi.</title>
        <authorList>
            <person name="Okagaki L.H."/>
            <person name="Nunes C.C."/>
            <person name="Sailsbery J."/>
            <person name="Clay B."/>
            <person name="Brown D."/>
            <person name="John T."/>
            <person name="Oh Y."/>
            <person name="Young N."/>
            <person name="Fitzgerald M."/>
            <person name="Haas B.J."/>
            <person name="Zeng Q."/>
            <person name="Young S."/>
            <person name="Adiconis X."/>
            <person name="Fan L."/>
            <person name="Levin J.Z."/>
            <person name="Mitchell T.K."/>
            <person name="Okubara P.A."/>
            <person name="Farman M.L."/>
            <person name="Kohn L.M."/>
            <person name="Birren B."/>
            <person name="Ma L.-J."/>
            <person name="Dean R.A."/>
        </authorList>
    </citation>
    <scope>NUCLEOTIDE SEQUENCE</scope>
    <source>
        <strain evidence="2">R3-111a-1</strain>
    </source>
</reference>
<reference evidence="1" key="3">
    <citation type="submission" date="2010-09" db="EMBL/GenBank/DDBJ databases">
        <title>Annotation of Gaeumannomyces graminis var. tritici R3-111a-1.</title>
        <authorList>
            <consortium name="The Broad Institute Genome Sequencing Platform"/>
            <person name="Ma L.-J."/>
            <person name="Dead R."/>
            <person name="Young S.K."/>
            <person name="Zeng Q."/>
            <person name="Gargeya S."/>
            <person name="Fitzgerald M."/>
            <person name="Haas B."/>
            <person name="Abouelleil A."/>
            <person name="Alvarado L."/>
            <person name="Arachchi H.M."/>
            <person name="Berlin A."/>
            <person name="Brown A."/>
            <person name="Chapman S.B."/>
            <person name="Chen Z."/>
            <person name="Dunbar C."/>
            <person name="Freedman E."/>
            <person name="Gearin G."/>
            <person name="Gellesch M."/>
            <person name="Goldberg J."/>
            <person name="Griggs A."/>
            <person name="Gujja S."/>
            <person name="Heiman D."/>
            <person name="Howarth C."/>
            <person name="Larson L."/>
            <person name="Lui A."/>
            <person name="MacDonald P.J.P."/>
            <person name="Mehta T."/>
            <person name="Montmayeur A."/>
            <person name="Murphy C."/>
            <person name="Neiman D."/>
            <person name="Pearson M."/>
            <person name="Priest M."/>
            <person name="Roberts A."/>
            <person name="Saif S."/>
            <person name="Shea T."/>
            <person name="Shenoy N."/>
            <person name="Sisk P."/>
            <person name="Stolte C."/>
            <person name="Sykes S."/>
            <person name="Yandava C."/>
            <person name="Wortman J."/>
            <person name="Nusbaum C."/>
            <person name="Birren B."/>
        </authorList>
    </citation>
    <scope>NUCLEOTIDE SEQUENCE</scope>
    <source>
        <strain evidence="1">R3-111a-1</strain>
    </source>
</reference>
<dbReference type="HOGENOM" id="CLU_1695564_0_0_1"/>
<dbReference type="Proteomes" id="UP000006039">
    <property type="component" value="Unassembled WGS sequence"/>
</dbReference>
<dbReference type="eggNOG" id="KOG1721">
    <property type="taxonomic scope" value="Eukaryota"/>
</dbReference>
<reference evidence="2" key="5">
    <citation type="submission" date="2018-04" db="UniProtKB">
        <authorList>
            <consortium name="EnsemblFungi"/>
        </authorList>
    </citation>
    <scope>IDENTIFICATION</scope>
    <source>
        <strain evidence="2">R3-111a-1</strain>
    </source>
</reference>
<reference evidence="1" key="2">
    <citation type="submission" date="2010-07" db="EMBL/GenBank/DDBJ databases">
        <authorList>
            <consortium name="The Broad Institute Genome Sequencing Platform"/>
            <consortium name="Broad Institute Genome Sequencing Center for Infectious Disease"/>
            <person name="Ma L.-J."/>
            <person name="Dead R."/>
            <person name="Young S."/>
            <person name="Zeng Q."/>
            <person name="Koehrsen M."/>
            <person name="Alvarado L."/>
            <person name="Berlin A."/>
            <person name="Chapman S.B."/>
            <person name="Chen Z."/>
            <person name="Freedman E."/>
            <person name="Gellesch M."/>
            <person name="Goldberg J."/>
            <person name="Griggs A."/>
            <person name="Gujja S."/>
            <person name="Heilman E.R."/>
            <person name="Heiman D."/>
            <person name="Hepburn T."/>
            <person name="Howarth C."/>
            <person name="Jen D."/>
            <person name="Larson L."/>
            <person name="Mehta T."/>
            <person name="Neiman D."/>
            <person name="Pearson M."/>
            <person name="Roberts A."/>
            <person name="Saif S."/>
            <person name="Shea T."/>
            <person name="Shenoy N."/>
            <person name="Sisk P."/>
            <person name="Stolte C."/>
            <person name="Sykes S."/>
            <person name="Walk T."/>
            <person name="White J."/>
            <person name="Yandava C."/>
            <person name="Haas B."/>
            <person name="Nusbaum C."/>
            <person name="Birren B."/>
        </authorList>
    </citation>
    <scope>NUCLEOTIDE SEQUENCE</scope>
    <source>
        <strain evidence="1">R3-111a-1</strain>
    </source>
</reference>
<evidence type="ECO:0000313" key="3">
    <source>
        <dbReference type="Proteomes" id="UP000006039"/>
    </source>
</evidence>
<proteinExistence type="predicted"/>
<dbReference type="AlphaFoldDB" id="J3NLF8"/>
<dbReference type="STRING" id="644352.J3NLF8"/>
<dbReference type="EMBL" id="GL385395">
    <property type="protein sequence ID" value="EJT82133.1"/>
    <property type="molecule type" value="Genomic_DNA"/>
</dbReference>
<organism evidence="1">
    <name type="scientific">Gaeumannomyces tritici (strain R3-111a-1)</name>
    <name type="common">Wheat and barley take-all root rot fungus</name>
    <name type="synonym">Gaeumannomyces graminis var. tritici</name>
    <dbReference type="NCBI Taxonomy" id="644352"/>
    <lineage>
        <taxon>Eukaryota</taxon>
        <taxon>Fungi</taxon>
        <taxon>Dikarya</taxon>
        <taxon>Ascomycota</taxon>
        <taxon>Pezizomycotina</taxon>
        <taxon>Sordariomycetes</taxon>
        <taxon>Sordariomycetidae</taxon>
        <taxon>Magnaporthales</taxon>
        <taxon>Magnaporthaceae</taxon>
        <taxon>Gaeumannomyces</taxon>
    </lineage>
</organism>
<accession>J3NLF8</accession>
<protein>
    <submittedName>
        <fullName evidence="1 2">Uncharacterized protein</fullName>
    </submittedName>
</protein>
<dbReference type="VEuPathDB" id="FungiDB:GGTG_02107"/>
<sequence length="155" mass="17417">MLQRLELLHYKLHLLLNIQLIKASPWKKFDHSLNPSVLNESIPMHRTWWNREPRCASWTAQMAAALTGVNKCDPWGSPGFSPTISAMAPRMAGPGEGGGPAALSVVFPAFDKYIALAVYSWYARPEREPDTIFVGRIDKLIYAPHPSLPTPWRNP</sequence>
<dbReference type="RefSeq" id="XP_009218142.1">
    <property type="nucleotide sequence ID" value="XM_009219878.1"/>
</dbReference>